<dbReference type="PANTHER" id="PTHR45013:SF1">
    <property type="entry name" value="NACHT DOMAIN- AND WD REPEAT-CONTAINING PROTEIN 1"/>
    <property type="match status" value="1"/>
</dbReference>
<dbReference type="EMBL" id="BFAA01020931">
    <property type="protein sequence ID" value="GCB82603.1"/>
    <property type="molecule type" value="Genomic_DNA"/>
</dbReference>
<protein>
    <submittedName>
        <fullName evidence="2">Uncharacterized protein</fullName>
    </submittedName>
</protein>
<dbReference type="AlphaFoldDB" id="A0A401QB38"/>
<dbReference type="InterPro" id="IPR001680">
    <property type="entry name" value="WD40_rpt"/>
</dbReference>
<keyword evidence="1" id="KW-0853">WD repeat</keyword>
<feature type="repeat" description="WD" evidence="1">
    <location>
        <begin position="22"/>
        <end position="55"/>
    </location>
</feature>
<dbReference type="SUPFAM" id="SSF50978">
    <property type="entry name" value="WD40 repeat-like"/>
    <property type="match status" value="1"/>
</dbReference>
<dbReference type="OrthoDB" id="6134417at2759"/>
<organism evidence="2 3">
    <name type="scientific">Scyliorhinus torazame</name>
    <name type="common">Cloudy catshark</name>
    <name type="synonym">Catulus torazame</name>
    <dbReference type="NCBI Taxonomy" id="75743"/>
    <lineage>
        <taxon>Eukaryota</taxon>
        <taxon>Metazoa</taxon>
        <taxon>Chordata</taxon>
        <taxon>Craniata</taxon>
        <taxon>Vertebrata</taxon>
        <taxon>Chondrichthyes</taxon>
        <taxon>Elasmobranchii</taxon>
        <taxon>Galeomorphii</taxon>
        <taxon>Galeoidea</taxon>
        <taxon>Carcharhiniformes</taxon>
        <taxon>Scyliorhinidae</taxon>
        <taxon>Scyliorhinus</taxon>
    </lineage>
</organism>
<dbReference type="InterPro" id="IPR043365">
    <property type="entry name" value="NWD1"/>
</dbReference>
<dbReference type="Proteomes" id="UP000288216">
    <property type="component" value="Unassembled WGS sequence"/>
</dbReference>
<proteinExistence type="predicted"/>
<dbReference type="PROSITE" id="PS50082">
    <property type="entry name" value="WD_REPEATS_2"/>
    <property type="match status" value="1"/>
</dbReference>
<evidence type="ECO:0000313" key="3">
    <source>
        <dbReference type="Proteomes" id="UP000288216"/>
    </source>
</evidence>
<evidence type="ECO:0000313" key="2">
    <source>
        <dbReference type="EMBL" id="GCB82603.1"/>
    </source>
</evidence>
<keyword evidence="3" id="KW-1185">Reference proteome</keyword>
<dbReference type="SMART" id="SM00320">
    <property type="entry name" value="WD40"/>
    <property type="match status" value="5"/>
</dbReference>
<dbReference type="STRING" id="75743.A0A401QB38"/>
<feature type="non-terminal residue" evidence="2">
    <location>
        <position position="1"/>
    </location>
</feature>
<gene>
    <name evidence="2" type="ORF">scyTo_0022035</name>
</gene>
<dbReference type="Pfam" id="PF00400">
    <property type="entry name" value="WD40"/>
    <property type="match status" value="1"/>
</dbReference>
<comment type="caution">
    <text evidence="2">The sequence shown here is derived from an EMBL/GenBank/DDBJ whole genome shotgun (WGS) entry which is preliminary data.</text>
</comment>
<feature type="non-terminal residue" evidence="2">
    <location>
        <position position="327"/>
    </location>
</feature>
<dbReference type="PROSITE" id="PS50294">
    <property type="entry name" value="WD_REPEATS_REGION"/>
    <property type="match status" value="1"/>
</dbReference>
<dbReference type="OMA" id="YECARSQ"/>
<evidence type="ECO:0000256" key="1">
    <source>
        <dbReference type="PROSITE-ProRule" id="PRU00221"/>
    </source>
</evidence>
<accession>A0A401QB38</accession>
<dbReference type="PANTHER" id="PTHR45013">
    <property type="entry name" value="NACHT DOMAIN- AND WD REPEAT-CONTAINING PROTEIN 1"/>
    <property type="match status" value="1"/>
</dbReference>
<reference evidence="2 3" key="1">
    <citation type="journal article" date="2018" name="Nat. Ecol. Evol.">
        <title>Shark genomes provide insights into elasmobranch evolution and the origin of vertebrates.</title>
        <authorList>
            <person name="Hara Y"/>
            <person name="Yamaguchi K"/>
            <person name="Onimaru K"/>
            <person name="Kadota M"/>
            <person name="Koyanagi M"/>
            <person name="Keeley SD"/>
            <person name="Tatsumi K"/>
            <person name="Tanaka K"/>
            <person name="Motone F"/>
            <person name="Kageyama Y"/>
            <person name="Nozu R"/>
            <person name="Adachi N"/>
            <person name="Nishimura O"/>
            <person name="Nakagawa R"/>
            <person name="Tanegashima C"/>
            <person name="Kiyatake I"/>
            <person name="Matsumoto R"/>
            <person name="Murakumo K"/>
            <person name="Nishida K"/>
            <person name="Terakita A"/>
            <person name="Kuratani S"/>
            <person name="Sato K"/>
            <person name="Hyodo S Kuraku.S."/>
        </authorList>
    </citation>
    <scope>NUCLEOTIDE SEQUENCE [LARGE SCALE GENOMIC DNA]</scope>
</reference>
<name>A0A401QB38_SCYTO</name>
<dbReference type="InterPro" id="IPR015943">
    <property type="entry name" value="WD40/YVTN_repeat-like_dom_sf"/>
</dbReference>
<dbReference type="Gene3D" id="2.130.10.10">
    <property type="entry name" value="YVTN repeat-like/Quinoprotein amine dehydrogenase"/>
    <property type="match status" value="2"/>
</dbReference>
<sequence length="327" mass="35671">FEKYARVYKLDCSSSLKALKADLEHGGNVQTAVFSKDGRLLITGSNDETIRVWSLLDNVKLMDSMEGMGVPITSLSVSGNTLISASHSAYYLKIWSLAYDCQHKTVTPFHNRTAIIGLSQDGKLVCFPQTGDLEKIVIWNCEEGVKLQTLAAGSVICCLMVVQLKKLLVCGLRSGSLLVFDMGTWQRLGCQLPPGQGEAVQCVAVSRSEEQLAAVYSSSVVVYGLHSTGADPVLGEVLVTFSTPPRFASSSVAVLSDCRVLLGVDTGELYLYTAANTPPTVLEPHGCRVTCLETSHNELYALSGCQGPIQRIWNLSERRWDYEMSYK</sequence>
<dbReference type="InterPro" id="IPR036322">
    <property type="entry name" value="WD40_repeat_dom_sf"/>
</dbReference>